<dbReference type="InParanoid" id="A0A251VGH0"/>
<dbReference type="Proteomes" id="UP000215914">
    <property type="component" value="Chromosome 2"/>
</dbReference>
<evidence type="ECO:0000313" key="2">
    <source>
        <dbReference type="EMBL" id="OTG34369.1"/>
    </source>
</evidence>
<proteinExistence type="predicted"/>
<reference evidence="3" key="1">
    <citation type="journal article" date="2017" name="Nature">
        <title>The sunflower genome provides insights into oil metabolism, flowering and Asterid evolution.</title>
        <authorList>
            <person name="Badouin H."/>
            <person name="Gouzy J."/>
            <person name="Grassa C.J."/>
            <person name="Murat F."/>
            <person name="Staton S.E."/>
            <person name="Cottret L."/>
            <person name="Lelandais-Briere C."/>
            <person name="Owens G.L."/>
            <person name="Carrere S."/>
            <person name="Mayjonade B."/>
            <person name="Legrand L."/>
            <person name="Gill N."/>
            <person name="Kane N.C."/>
            <person name="Bowers J.E."/>
            <person name="Hubner S."/>
            <person name="Bellec A."/>
            <person name="Berard A."/>
            <person name="Berges H."/>
            <person name="Blanchet N."/>
            <person name="Boniface M.C."/>
            <person name="Brunel D."/>
            <person name="Catrice O."/>
            <person name="Chaidir N."/>
            <person name="Claudel C."/>
            <person name="Donnadieu C."/>
            <person name="Faraut T."/>
            <person name="Fievet G."/>
            <person name="Helmstetter N."/>
            <person name="King M."/>
            <person name="Knapp S.J."/>
            <person name="Lai Z."/>
            <person name="Le Paslier M.C."/>
            <person name="Lippi Y."/>
            <person name="Lorenzon L."/>
            <person name="Mandel J.R."/>
            <person name="Marage G."/>
            <person name="Marchand G."/>
            <person name="Marquand E."/>
            <person name="Bret-Mestries E."/>
            <person name="Morien E."/>
            <person name="Nambeesan S."/>
            <person name="Nguyen T."/>
            <person name="Pegot-Espagnet P."/>
            <person name="Pouilly N."/>
            <person name="Raftis F."/>
            <person name="Sallet E."/>
            <person name="Schiex T."/>
            <person name="Thomas J."/>
            <person name="Vandecasteele C."/>
            <person name="Vares D."/>
            <person name="Vear F."/>
            <person name="Vautrin S."/>
            <person name="Crespi M."/>
            <person name="Mangin B."/>
            <person name="Burke J.M."/>
            <person name="Salse J."/>
            <person name="Munos S."/>
            <person name="Vincourt P."/>
            <person name="Rieseberg L.H."/>
            <person name="Langlade N.B."/>
        </authorList>
    </citation>
    <scope>NUCLEOTIDE SEQUENCE [LARGE SCALE GENOMIC DNA]</scope>
    <source>
        <strain evidence="3">cv. SF193</strain>
    </source>
</reference>
<organism evidence="2 3">
    <name type="scientific">Helianthus annuus</name>
    <name type="common">Common sunflower</name>
    <dbReference type="NCBI Taxonomy" id="4232"/>
    <lineage>
        <taxon>Eukaryota</taxon>
        <taxon>Viridiplantae</taxon>
        <taxon>Streptophyta</taxon>
        <taxon>Embryophyta</taxon>
        <taxon>Tracheophyta</taxon>
        <taxon>Spermatophyta</taxon>
        <taxon>Magnoliopsida</taxon>
        <taxon>eudicotyledons</taxon>
        <taxon>Gunneridae</taxon>
        <taxon>Pentapetalae</taxon>
        <taxon>asterids</taxon>
        <taxon>campanulids</taxon>
        <taxon>Asterales</taxon>
        <taxon>Asteraceae</taxon>
        <taxon>Asteroideae</taxon>
        <taxon>Heliantheae alliance</taxon>
        <taxon>Heliantheae</taxon>
        <taxon>Helianthus</taxon>
    </lineage>
</organism>
<evidence type="ECO:0000313" key="3">
    <source>
        <dbReference type="Proteomes" id="UP000215914"/>
    </source>
</evidence>
<keyword evidence="3" id="KW-1185">Reference proteome</keyword>
<dbReference type="AlphaFoldDB" id="A0A251VGH0"/>
<protein>
    <submittedName>
        <fullName evidence="2">Uncharacterized protein</fullName>
    </submittedName>
</protein>
<feature type="compositionally biased region" description="Basic and acidic residues" evidence="1">
    <location>
        <begin position="100"/>
        <end position="112"/>
    </location>
</feature>
<dbReference type="EMBL" id="CM007891">
    <property type="protein sequence ID" value="OTG34369.1"/>
    <property type="molecule type" value="Genomic_DNA"/>
</dbReference>
<evidence type="ECO:0000256" key="1">
    <source>
        <dbReference type="SAM" id="MobiDB-lite"/>
    </source>
</evidence>
<name>A0A251VGH0_HELAN</name>
<accession>A0A251VGH0</accession>
<sequence length="119" mass="13508">MHIQTQRNLLLFTIKAQPSHAFPFLGSDCDGRCAAVSGGGGGSDHRQHPQPFPSFSMSLSGDTIPPFTDDRTEHHHHCEVVVLRRPNRRERERERKKRERGGEKREKAEKSEITGGRCH</sequence>
<feature type="region of interest" description="Disordered" evidence="1">
    <location>
        <begin position="37"/>
        <end position="119"/>
    </location>
</feature>
<feature type="compositionally biased region" description="Basic and acidic residues" evidence="1">
    <location>
        <begin position="68"/>
        <end position="79"/>
    </location>
</feature>
<gene>
    <name evidence="2" type="ORF">HannXRQ_Chr02g0045031</name>
</gene>